<dbReference type="AlphaFoldDB" id="A0A9D2UH84"/>
<dbReference type="EMBL" id="DWUP01000029">
    <property type="protein sequence ID" value="HJD52412.1"/>
    <property type="molecule type" value="Genomic_DNA"/>
</dbReference>
<sequence length="67" mass="7443">MHAPDATGCGEMWEKAWGHAAGSILPQGQKHCMPPVMAYYPTAVAYDHFTNMVDNFANNHNRLVNNI</sequence>
<dbReference type="Proteomes" id="UP000787625">
    <property type="component" value="Unassembled WGS sequence"/>
</dbReference>
<evidence type="ECO:0000313" key="2">
    <source>
        <dbReference type="Proteomes" id="UP000787625"/>
    </source>
</evidence>
<gene>
    <name evidence="1" type="ORF">IAA93_01600</name>
</gene>
<accession>A0A9D2UH84</accession>
<reference evidence="1" key="1">
    <citation type="journal article" date="2021" name="PeerJ">
        <title>Extensive microbial diversity within the chicken gut microbiome revealed by metagenomics and culture.</title>
        <authorList>
            <person name="Gilroy R."/>
            <person name="Ravi A."/>
            <person name="Getino M."/>
            <person name="Pursley I."/>
            <person name="Horton D.L."/>
            <person name="Alikhan N.F."/>
            <person name="Baker D."/>
            <person name="Gharbi K."/>
            <person name="Hall N."/>
            <person name="Watson M."/>
            <person name="Adriaenssens E.M."/>
            <person name="Foster-Nyarko E."/>
            <person name="Jarju S."/>
            <person name="Secka A."/>
            <person name="Antonio M."/>
            <person name="Oren A."/>
            <person name="Chaudhuri R.R."/>
            <person name="La Ragione R."/>
            <person name="Hildebrand F."/>
            <person name="Pallen M.J."/>
        </authorList>
    </citation>
    <scope>NUCLEOTIDE SEQUENCE</scope>
    <source>
        <strain evidence="1">MalCec1-1739</strain>
    </source>
</reference>
<proteinExistence type="predicted"/>
<protein>
    <submittedName>
        <fullName evidence="1">Uncharacterized protein</fullName>
    </submittedName>
</protein>
<comment type="caution">
    <text evidence="1">The sequence shown here is derived from an EMBL/GenBank/DDBJ whole genome shotgun (WGS) entry which is preliminary data.</text>
</comment>
<reference evidence="1" key="2">
    <citation type="submission" date="2021-04" db="EMBL/GenBank/DDBJ databases">
        <authorList>
            <person name="Gilroy R."/>
        </authorList>
    </citation>
    <scope>NUCLEOTIDE SEQUENCE</scope>
    <source>
        <strain evidence="1">MalCec1-1739</strain>
    </source>
</reference>
<name>A0A9D2UH84_9BACT</name>
<organism evidence="1 2">
    <name type="scientific">Candidatus Avibacteroides avistercoris</name>
    <dbReference type="NCBI Taxonomy" id="2840690"/>
    <lineage>
        <taxon>Bacteria</taxon>
        <taxon>Pseudomonadati</taxon>
        <taxon>Bacteroidota</taxon>
        <taxon>Bacteroidia</taxon>
        <taxon>Bacteroidales</taxon>
        <taxon>Bacteroidaceae</taxon>
        <taxon>Bacteroidaceae incertae sedis</taxon>
        <taxon>Candidatus Avibacteroides</taxon>
    </lineage>
</organism>
<evidence type="ECO:0000313" key="1">
    <source>
        <dbReference type="EMBL" id="HJD52412.1"/>
    </source>
</evidence>